<gene>
    <name evidence="1" type="ordered locus">MCON_2877</name>
</gene>
<dbReference type="Proteomes" id="UP000007807">
    <property type="component" value="Chromosome"/>
</dbReference>
<dbReference type="STRING" id="990316.MCON_2877"/>
<protein>
    <submittedName>
        <fullName evidence="1">Uncharacterized protein</fullName>
    </submittedName>
</protein>
<reference evidence="1 2" key="1">
    <citation type="journal article" date="2011" name="J. Bacteriol.">
        <title>Complete genome sequence of Methanosaeta concilii, a specialist in aceticlastic methanogenesis.</title>
        <authorList>
            <person name="Barber R.D."/>
            <person name="Zhang L."/>
            <person name="Harnack M."/>
            <person name="Olson M.V."/>
            <person name="Kaul R."/>
            <person name="Ingram-Smith C."/>
            <person name="Smith K.S."/>
        </authorList>
    </citation>
    <scope>NUCLEOTIDE SEQUENCE [LARGE SCALE GENOMIC DNA]</scope>
    <source>
        <strain evidence="2">ATCC 5969 / DSM 3671 / JCM 10134 / NBRC 103675 / OCM 69 / GP-6</strain>
    </source>
</reference>
<sequence length="150" mass="16745">MRDIALTLLLSMTIVLLIGGSVSGECIEIRDVTMHLDKDRATFELNYTLDTFTRLYVLALGCRHLEPDLISFLGGYKDVKLIKADENGAALQVNGAGKNIDDFYLFYSCPFGSKDKPLKKGIEKLSVVYPEGKIETFYNVFSTQNVFCGE</sequence>
<proteinExistence type="predicted"/>
<dbReference type="KEGG" id="mcj:MCON_2877"/>
<accession>F4C0Q9</accession>
<evidence type="ECO:0000313" key="1">
    <source>
        <dbReference type="EMBL" id="AEB69247.1"/>
    </source>
</evidence>
<dbReference type="AlphaFoldDB" id="F4C0Q9"/>
<dbReference type="HOGENOM" id="CLU_145816_0_0_2"/>
<organism evidence="1 2">
    <name type="scientific">Methanothrix soehngenii (strain ATCC 5969 / DSM 3671 / JCM 10134 / NBRC 103675 / OCM 69 / GP-6)</name>
    <name type="common">Methanosaeta concilii</name>
    <dbReference type="NCBI Taxonomy" id="990316"/>
    <lineage>
        <taxon>Archaea</taxon>
        <taxon>Methanobacteriati</taxon>
        <taxon>Methanobacteriota</taxon>
        <taxon>Stenosarchaea group</taxon>
        <taxon>Methanomicrobia</taxon>
        <taxon>Methanotrichales</taxon>
        <taxon>Methanotrichaceae</taxon>
        <taxon>Methanothrix</taxon>
    </lineage>
</organism>
<dbReference type="InParanoid" id="F4C0Q9"/>
<evidence type="ECO:0000313" key="2">
    <source>
        <dbReference type="Proteomes" id="UP000007807"/>
    </source>
</evidence>
<name>F4C0Q9_METSG</name>
<dbReference type="EMBL" id="CP002565">
    <property type="protein sequence ID" value="AEB69247.1"/>
    <property type="molecule type" value="Genomic_DNA"/>
</dbReference>
<keyword evidence="2" id="KW-1185">Reference proteome</keyword>